<sequence length="75" mass="9087">MRYKILLLIVIMNILISWYFFEKTFSGIKEIAKVTLENKKDIYILFHSEDPTFDIKTDEKLKEINNFLKEIEKNK</sequence>
<keyword evidence="1" id="KW-0812">Transmembrane</keyword>
<gene>
    <name evidence="2" type="ORF">A2J07_00260</name>
</gene>
<organism evidence="2 3">
    <name type="scientific">Fusobacterium necrophorum subsp. funduliforme</name>
    <dbReference type="NCBI Taxonomy" id="143387"/>
    <lineage>
        <taxon>Bacteria</taxon>
        <taxon>Fusobacteriati</taxon>
        <taxon>Fusobacteriota</taxon>
        <taxon>Fusobacteriia</taxon>
        <taxon>Fusobacteriales</taxon>
        <taxon>Fusobacteriaceae</taxon>
        <taxon>Fusobacterium</taxon>
    </lineage>
</organism>
<keyword evidence="1" id="KW-1133">Transmembrane helix</keyword>
<dbReference type="EMBL" id="LVEA01000001">
    <property type="protein sequence ID" value="KYL05200.1"/>
    <property type="molecule type" value="Genomic_DNA"/>
</dbReference>
<protein>
    <submittedName>
        <fullName evidence="2">Uncharacterized protein</fullName>
    </submittedName>
</protein>
<comment type="caution">
    <text evidence="2">The sequence shown here is derived from an EMBL/GenBank/DDBJ whole genome shotgun (WGS) entry which is preliminary data.</text>
</comment>
<evidence type="ECO:0000313" key="2">
    <source>
        <dbReference type="EMBL" id="KYL05200.1"/>
    </source>
</evidence>
<dbReference type="AlphaFoldDB" id="A0A162J622"/>
<accession>A0A162J622</accession>
<evidence type="ECO:0000313" key="3">
    <source>
        <dbReference type="Proteomes" id="UP000075816"/>
    </source>
</evidence>
<dbReference type="Proteomes" id="UP000075816">
    <property type="component" value="Unassembled WGS sequence"/>
</dbReference>
<feature type="transmembrane region" description="Helical" evidence="1">
    <location>
        <begin position="5"/>
        <end position="21"/>
    </location>
</feature>
<keyword evidence="1" id="KW-0472">Membrane</keyword>
<name>A0A162J622_9FUSO</name>
<proteinExistence type="predicted"/>
<evidence type="ECO:0000256" key="1">
    <source>
        <dbReference type="SAM" id="Phobius"/>
    </source>
</evidence>
<reference evidence="2 3" key="1">
    <citation type="submission" date="2016-03" db="EMBL/GenBank/DDBJ databases">
        <title>Comparative genomics of human isolates of Fusobacterium necrophorum.</title>
        <authorList>
            <person name="Jensen A."/>
            <person name="Bank S."/>
            <person name="Andersen P.S."/>
            <person name="Kristensen L.H."/>
            <person name="Prag J."/>
        </authorList>
    </citation>
    <scope>NUCLEOTIDE SEQUENCE [LARGE SCALE GENOMIC DNA]</scope>
    <source>
        <strain evidence="2 3">LS_1264</strain>
    </source>
</reference>